<dbReference type="OrthoDB" id="187139at2759"/>
<comment type="function">
    <text evidence="12">Specific in hydrolyzing the terminal glycosidic bond of polygalacturonic acid and oligogalacturonates.</text>
</comment>
<reference evidence="17" key="1">
    <citation type="submission" date="2020-11" db="EMBL/GenBank/DDBJ databases">
        <authorList>
            <consortium name="DOE Joint Genome Institute"/>
            <person name="Ahrendt S."/>
            <person name="Riley R."/>
            <person name="Andreopoulos W."/>
            <person name="Labutti K."/>
            <person name="Pangilinan J."/>
            <person name="Ruiz-Duenas F.J."/>
            <person name="Barrasa J.M."/>
            <person name="Sanchez-Garcia M."/>
            <person name="Camarero S."/>
            <person name="Miyauchi S."/>
            <person name="Serrano A."/>
            <person name="Linde D."/>
            <person name="Babiker R."/>
            <person name="Drula E."/>
            <person name="Ayuso-Fernandez I."/>
            <person name="Pacheco R."/>
            <person name="Padilla G."/>
            <person name="Ferreira P."/>
            <person name="Barriuso J."/>
            <person name="Kellner H."/>
            <person name="Castanera R."/>
            <person name="Alfaro M."/>
            <person name="Ramirez L."/>
            <person name="Pisabarro A.G."/>
            <person name="Kuo A."/>
            <person name="Tritt A."/>
            <person name="Lipzen A."/>
            <person name="He G."/>
            <person name="Yan M."/>
            <person name="Ng V."/>
            <person name="Cullen D."/>
            <person name="Martin F."/>
            <person name="Rosso M.-N."/>
            <person name="Henrissat B."/>
            <person name="Hibbett D."/>
            <person name="Martinez A.T."/>
            <person name="Grigoriev I.V."/>
        </authorList>
    </citation>
    <scope>NUCLEOTIDE SEQUENCE</scope>
    <source>
        <strain evidence="17">MF-IS2</strain>
    </source>
</reference>
<evidence type="ECO:0000256" key="14">
    <source>
        <dbReference type="ARBA" id="ARBA00048766"/>
    </source>
</evidence>
<dbReference type="GO" id="GO:0000272">
    <property type="term" value="P:polysaccharide catabolic process"/>
    <property type="evidence" value="ECO:0007669"/>
    <property type="project" value="UniProtKB-KW"/>
</dbReference>
<keyword evidence="10" id="KW-0961">Cell wall biogenesis/degradation</keyword>
<dbReference type="SUPFAM" id="SSF51126">
    <property type="entry name" value="Pectin lyase-like"/>
    <property type="match status" value="1"/>
</dbReference>
<evidence type="ECO:0000256" key="9">
    <source>
        <dbReference type="ARBA" id="ARBA00023295"/>
    </source>
</evidence>
<keyword evidence="8" id="KW-0119">Carbohydrate metabolism</keyword>
<dbReference type="InterPro" id="IPR000743">
    <property type="entry name" value="Glyco_hydro_28"/>
</dbReference>
<dbReference type="GO" id="GO:0071555">
    <property type="term" value="P:cell wall organization"/>
    <property type="evidence" value="ECO:0007669"/>
    <property type="project" value="UniProtKB-KW"/>
</dbReference>
<dbReference type="Pfam" id="PF00295">
    <property type="entry name" value="Glyco_hydro_28"/>
    <property type="match status" value="1"/>
</dbReference>
<dbReference type="GO" id="GO:0005576">
    <property type="term" value="C:extracellular region"/>
    <property type="evidence" value="ECO:0007669"/>
    <property type="project" value="UniProtKB-SubCell"/>
</dbReference>
<keyword evidence="6" id="KW-1015">Disulfide bond</keyword>
<comment type="caution">
    <text evidence="17">The sequence shown here is derived from an EMBL/GenBank/DDBJ whole genome shotgun (WGS) entry which is preliminary data.</text>
</comment>
<proteinExistence type="inferred from homology"/>
<evidence type="ECO:0000256" key="1">
    <source>
        <dbReference type="ARBA" id="ARBA00004613"/>
    </source>
</evidence>
<evidence type="ECO:0000256" key="8">
    <source>
        <dbReference type="ARBA" id="ARBA00023277"/>
    </source>
</evidence>
<evidence type="ECO:0000256" key="16">
    <source>
        <dbReference type="SAM" id="SignalP"/>
    </source>
</evidence>
<evidence type="ECO:0000256" key="12">
    <source>
        <dbReference type="ARBA" id="ARBA00037312"/>
    </source>
</evidence>
<keyword evidence="9 15" id="KW-0326">Glycosidase</keyword>
<name>A0A9P5XIM5_9AGAR</name>
<dbReference type="EMBL" id="MU151091">
    <property type="protein sequence ID" value="KAF9451094.1"/>
    <property type="molecule type" value="Genomic_DNA"/>
</dbReference>
<comment type="catalytic activity">
    <reaction evidence="14">
        <text>[(1-&gt;4)-alpha-D-galacturonosyl](n) + H2O = alpha-D-galacturonate + [(1-&gt;4)-alpha-D-galacturonosyl](n-1)</text>
        <dbReference type="Rhea" id="RHEA:14117"/>
        <dbReference type="Rhea" id="RHEA-COMP:14570"/>
        <dbReference type="Rhea" id="RHEA-COMP:14572"/>
        <dbReference type="ChEBI" id="CHEBI:15377"/>
        <dbReference type="ChEBI" id="CHEBI:58658"/>
        <dbReference type="ChEBI" id="CHEBI:140523"/>
        <dbReference type="EC" id="3.2.1.67"/>
    </reaction>
</comment>
<evidence type="ECO:0000256" key="6">
    <source>
        <dbReference type="ARBA" id="ARBA00023157"/>
    </source>
</evidence>
<evidence type="ECO:0000256" key="3">
    <source>
        <dbReference type="ARBA" id="ARBA00022525"/>
    </source>
</evidence>
<evidence type="ECO:0000256" key="2">
    <source>
        <dbReference type="ARBA" id="ARBA00008834"/>
    </source>
</evidence>
<dbReference type="GO" id="GO:0047911">
    <property type="term" value="F:galacturan 1,4-alpha-galacturonidase activity"/>
    <property type="evidence" value="ECO:0007669"/>
    <property type="project" value="UniProtKB-EC"/>
</dbReference>
<comment type="similarity">
    <text evidence="2 15">Belongs to the glycosyl hydrolase 28 family.</text>
</comment>
<evidence type="ECO:0000256" key="13">
    <source>
        <dbReference type="ARBA" id="ARBA00038933"/>
    </source>
</evidence>
<evidence type="ECO:0000313" key="17">
    <source>
        <dbReference type="EMBL" id="KAF9451094.1"/>
    </source>
</evidence>
<comment type="subcellular location">
    <subcellularLocation>
        <location evidence="1">Secreted</location>
    </subcellularLocation>
</comment>
<evidence type="ECO:0000256" key="10">
    <source>
        <dbReference type="ARBA" id="ARBA00023316"/>
    </source>
</evidence>
<dbReference type="GO" id="GO:0004650">
    <property type="term" value="F:polygalacturonase activity"/>
    <property type="evidence" value="ECO:0007669"/>
    <property type="project" value="InterPro"/>
</dbReference>
<dbReference type="AlphaFoldDB" id="A0A9P5XIM5"/>
<sequence length="429" mass="46294">MALSKLVALALGILLVATPQCTAAEEKTCTLHPLGPGVDDTDQVEAAIAACGHNGTTVFGEGSYNITRKMMWNLQNATVDLHGFLSFNPDIQFWLNPANTFRVVFIQSQASWFVVTGSDFVIDAHNTGGIQGNGQPWWTFFTSHTREDGDGRPISLTLWQAVRGVIRNFRIESPPFWSNTAAESQDILYDGMFVNASNTNPSFAGQNIVPNTDGINTYRSDKITLLNWDITCGDDCLAIKGNSSNIIARNVTCRGGNGIAFGSLGQYANMSDLVENVLLEDLLMTRIDSSVQPNMQNGVYFKTWDGSINGVPPTGGGGASGMVRNVTTRNVRLDRVNLPLHIYQTNGGHSADAPSTLNFSDLNFIDWSGTALTSTLVDIECSPAAGCRNITFQDYDVAIPVNQDARLICQNVDGLTGLDVPCNATGRPA</sequence>
<dbReference type="InterPro" id="IPR011050">
    <property type="entry name" value="Pectin_lyase_fold/virulence"/>
</dbReference>
<keyword evidence="7" id="KW-0325">Glycoprotein</keyword>
<dbReference type="EC" id="3.2.1.67" evidence="13"/>
<feature type="signal peptide" evidence="16">
    <location>
        <begin position="1"/>
        <end position="23"/>
    </location>
</feature>
<evidence type="ECO:0000256" key="15">
    <source>
        <dbReference type="RuleBase" id="RU361169"/>
    </source>
</evidence>
<feature type="chain" id="PRO_5040429681" description="galacturonan 1,4-alpha-galacturonidase" evidence="16">
    <location>
        <begin position="24"/>
        <end position="429"/>
    </location>
</feature>
<evidence type="ECO:0000256" key="7">
    <source>
        <dbReference type="ARBA" id="ARBA00023180"/>
    </source>
</evidence>
<keyword evidence="4 16" id="KW-0732">Signal</keyword>
<dbReference type="Gene3D" id="2.160.20.10">
    <property type="entry name" value="Single-stranded right-handed beta-helix, Pectin lyase-like"/>
    <property type="match status" value="1"/>
</dbReference>
<evidence type="ECO:0000313" key="18">
    <source>
        <dbReference type="Proteomes" id="UP000807342"/>
    </source>
</evidence>
<evidence type="ECO:0000256" key="4">
    <source>
        <dbReference type="ARBA" id="ARBA00022729"/>
    </source>
</evidence>
<protein>
    <recommendedName>
        <fullName evidence="13">galacturonan 1,4-alpha-galacturonidase</fullName>
        <ecNumber evidence="13">3.2.1.67</ecNumber>
    </recommendedName>
</protein>
<evidence type="ECO:0000256" key="5">
    <source>
        <dbReference type="ARBA" id="ARBA00022801"/>
    </source>
</evidence>
<keyword evidence="11" id="KW-0624">Polysaccharide degradation</keyword>
<organism evidence="17 18">
    <name type="scientific">Macrolepiota fuliginosa MF-IS2</name>
    <dbReference type="NCBI Taxonomy" id="1400762"/>
    <lineage>
        <taxon>Eukaryota</taxon>
        <taxon>Fungi</taxon>
        <taxon>Dikarya</taxon>
        <taxon>Basidiomycota</taxon>
        <taxon>Agaricomycotina</taxon>
        <taxon>Agaricomycetes</taxon>
        <taxon>Agaricomycetidae</taxon>
        <taxon>Agaricales</taxon>
        <taxon>Agaricineae</taxon>
        <taxon>Agaricaceae</taxon>
        <taxon>Macrolepiota</taxon>
    </lineage>
</organism>
<accession>A0A9P5XIM5</accession>
<dbReference type="PANTHER" id="PTHR31736:SF12">
    <property type="entry name" value="EXO-POLYGALACTURONASE, PUTATIVE-RELATED"/>
    <property type="match status" value="1"/>
</dbReference>
<dbReference type="InterPro" id="IPR012334">
    <property type="entry name" value="Pectin_lyas_fold"/>
</dbReference>
<keyword evidence="3" id="KW-0964">Secreted</keyword>
<keyword evidence="5 15" id="KW-0378">Hydrolase</keyword>
<dbReference type="Proteomes" id="UP000807342">
    <property type="component" value="Unassembled WGS sequence"/>
</dbReference>
<gene>
    <name evidence="17" type="ORF">P691DRAFT_724722</name>
</gene>
<dbReference type="PANTHER" id="PTHR31736">
    <property type="match status" value="1"/>
</dbReference>
<keyword evidence="18" id="KW-1185">Reference proteome</keyword>
<evidence type="ECO:0000256" key="11">
    <source>
        <dbReference type="ARBA" id="ARBA00023326"/>
    </source>
</evidence>